<dbReference type="Proteomes" id="UP000503399">
    <property type="component" value="Chromosome"/>
</dbReference>
<dbReference type="SUPFAM" id="SSF51735">
    <property type="entry name" value="NAD(P)-binding Rossmann-fold domains"/>
    <property type="match status" value="1"/>
</dbReference>
<keyword evidence="1" id="KW-0560">Oxidoreductase</keyword>
<organism evidence="4 5">
    <name type="scientific">Candidatus Hydrogenisulfobacillus filiaventi</name>
    <dbReference type="NCBI Taxonomy" id="2707344"/>
    <lineage>
        <taxon>Bacteria</taxon>
        <taxon>Bacillati</taxon>
        <taxon>Bacillota</taxon>
        <taxon>Clostridia</taxon>
        <taxon>Eubacteriales</taxon>
        <taxon>Clostridiales Family XVII. Incertae Sedis</taxon>
        <taxon>Candidatus Hydrogenisulfobacillus</taxon>
    </lineage>
</organism>
<feature type="domain" description="Alcohol dehydrogenase-like N-terminal" evidence="3">
    <location>
        <begin position="45"/>
        <end position="169"/>
    </location>
</feature>
<evidence type="ECO:0000313" key="5">
    <source>
        <dbReference type="Proteomes" id="UP000503399"/>
    </source>
</evidence>
<dbReference type="InterPro" id="IPR013154">
    <property type="entry name" value="ADH-like_N"/>
</dbReference>
<dbReference type="Pfam" id="PF00107">
    <property type="entry name" value="ADH_zinc_N"/>
    <property type="match status" value="1"/>
</dbReference>
<gene>
    <name evidence="4" type="ORF">R50_2711</name>
</gene>
<accession>A0A6F8ZKB0</accession>
<dbReference type="AlphaFoldDB" id="A0A6F8ZKB0"/>
<dbReference type="EMBL" id="LR778114">
    <property type="protein sequence ID" value="CAB1130200.1"/>
    <property type="molecule type" value="Genomic_DNA"/>
</dbReference>
<dbReference type="InterPro" id="IPR011032">
    <property type="entry name" value="GroES-like_sf"/>
</dbReference>
<evidence type="ECO:0000259" key="2">
    <source>
        <dbReference type="Pfam" id="PF00107"/>
    </source>
</evidence>
<dbReference type="PANTHER" id="PTHR43401">
    <property type="entry name" value="L-THREONINE 3-DEHYDROGENASE"/>
    <property type="match status" value="1"/>
</dbReference>
<evidence type="ECO:0000256" key="1">
    <source>
        <dbReference type="ARBA" id="ARBA00023002"/>
    </source>
</evidence>
<protein>
    <submittedName>
        <fullName evidence="4">Iditol 2-dehydrogenase</fullName>
    </submittedName>
</protein>
<keyword evidence="5" id="KW-1185">Reference proteome</keyword>
<dbReference type="PANTHER" id="PTHR43401:SF2">
    <property type="entry name" value="L-THREONINE 3-DEHYDROGENASE"/>
    <property type="match status" value="1"/>
</dbReference>
<feature type="domain" description="Alcohol dehydrogenase-like C-terminal" evidence="2">
    <location>
        <begin position="209"/>
        <end position="353"/>
    </location>
</feature>
<reference evidence="4 5" key="1">
    <citation type="submission" date="2020-02" db="EMBL/GenBank/DDBJ databases">
        <authorList>
            <person name="Hogendoorn C."/>
        </authorList>
    </citation>
    <scope>NUCLEOTIDE SEQUENCE [LARGE SCALE GENOMIC DNA]</scope>
    <source>
        <strain evidence="4">R501</strain>
    </source>
</reference>
<dbReference type="InterPro" id="IPR050129">
    <property type="entry name" value="Zn_alcohol_dh"/>
</dbReference>
<dbReference type="Pfam" id="PF08240">
    <property type="entry name" value="ADH_N"/>
    <property type="match status" value="1"/>
</dbReference>
<dbReference type="InterPro" id="IPR036291">
    <property type="entry name" value="NAD(P)-bd_dom_sf"/>
</dbReference>
<dbReference type="Gene3D" id="3.40.50.720">
    <property type="entry name" value="NAD(P)-binding Rossmann-like Domain"/>
    <property type="match status" value="1"/>
</dbReference>
<proteinExistence type="predicted"/>
<dbReference type="InterPro" id="IPR013149">
    <property type="entry name" value="ADH-like_C"/>
</dbReference>
<dbReference type="KEGG" id="hfv:R50_2711"/>
<evidence type="ECO:0000259" key="3">
    <source>
        <dbReference type="Pfam" id="PF08240"/>
    </source>
</evidence>
<sequence length="413" mass="43901">MAEYGLWYDLSLPRVAAQRLWPREALRWARLRPGPLPEPRFSGGGWIRLRPRLAGICGSDTALLLGKSSPFLSGLTGFPAVLGHEVLALVDSPNAPWPRGTWVVVDPSLACAARGLPLCRFCAAGHPERCARRDEGSLGPGMLLGYHPDLPGGWATAMWAPVGQVHPVPSGLGERRAVLTEPAAIVHHGLGLVPARPERLLVIGGGTIGLLALGLALERWTGITADIRVRHAHQAELARALGASAVLPGEPGALESRIHELTGGRRVPQLRVPGIPEPPPFFTDGYDLVIDAVGSAATLETALAAARPGGTVLAVGATGPVRADLTPLWAREVAVVGTYGYGPGDFTGALEALGEQALPFERLVTHRFPLPAWRKAVRAAVRHRRYRSLKVVFEIQGGRWEGGARDVALAFSS</sequence>
<dbReference type="SUPFAM" id="SSF50129">
    <property type="entry name" value="GroES-like"/>
    <property type="match status" value="1"/>
</dbReference>
<dbReference type="GO" id="GO:0016491">
    <property type="term" value="F:oxidoreductase activity"/>
    <property type="evidence" value="ECO:0007669"/>
    <property type="project" value="UniProtKB-KW"/>
</dbReference>
<evidence type="ECO:0000313" key="4">
    <source>
        <dbReference type="EMBL" id="CAB1130200.1"/>
    </source>
</evidence>
<name>A0A6F8ZKB0_9FIRM</name>
<dbReference type="Gene3D" id="3.90.180.10">
    <property type="entry name" value="Medium-chain alcohol dehydrogenases, catalytic domain"/>
    <property type="match status" value="1"/>
</dbReference>